<keyword evidence="9 11" id="KW-0472">Membrane</keyword>
<evidence type="ECO:0000256" key="11">
    <source>
        <dbReference type="SAM" id="Phobius"/>
    </source>
</evidence>
<dbReference type="InterPro" id="IPR027896">
    <property type="entry name" value="UQCC3"/>
</dbReference>
<organism evidence="12 13">
    <name type="scientific">Pelobates cultripes</name>
    <name type="common">Western spadefoot toad</name>
    <dbReference type="NCBI Taxonomy" id="61616"/>
    <lineage>
        <taxon>Eukaryota</taxon>
        <taxon>Metazoa</taxon>
        <taxon>Chordata</taxon>
        <taxon>Craniata</taxon>
        <taxon>Vertebrata</taxon>
        <taxon>Euteleostomi</taxon>
        <taxon>Amphibia</taxon>
        <taxon>Batrachia</taxon>
        <taxon>Anura</taxon>
        <taxon>Pelobatoidea</taxon>
        <taxon>Pelobatidae</taxon>
        <taxon>Pelobates</taxon>
    </lineage>
</organism>
<keyword evidence="13" id="KW-1185">Reference proteome</keyword>
<evidence type="ECO:0000313" key="12">
    <source>
        <dbReference type="EMBL" id="CAH2224221.1"/>
    </source>
</evidence>
<feature type="transmembrane region" description="Helical" evidence="11">
    <location>
        <begin position="6"/>
        <end position="28"/>
    </location>
</feature>
<evidence type="ECO:0000256" key="9">
    <source>
        <dbReference type="ARBA" id="ARBA00023136"/>
    </source>
</evidence>
<sequence>METVRRIVITTLTLGAFGGVGGVLWLLVAPGEKRRLEMSKNYPEANPATLAEVRKRNELVLQVIKEAAETNENVSRKSPWK</sequence>
<dbReference type="Pfam" id="PF15141">
    <property type="entry name" value="UQCC3"/>
    <property type="match status" value="1"/>
</dbReference>
<dbReference type="PANTHER" id="PTHR36465:SF1">
    <property type="entry name" value="UBIQUINOL-CYTOCHROME-C REDUCTASE COMPLEX ASSEMBLY FACTOR 3"/>
    <property type="match status" value="1"/>
</dbReference>
<dbReference type="GO" id="GO:0034551">
    <property type="term" value="P:mitochondrial respiratory chain complex III assembly"/>
    <property type="evidence" value="ECO:0007669"/>
    <property type="project" value="InterPro"/>
</dbReference>
<evidence type="ECO:0000256" key="5">
    <source>
        <dbReference type="ARBA" id="ARBA00022692"/>
    </source>
</evidence>
<dbReference type="EMBL" id="OW240912">
    <property type="protein sequence ID" value="CAH2224221.1"/>
    <property type="molecule type" value="Genomic_DNA"/>
</dbReference>
<dbReference type="Proteomes" id="UP001295444">
    <property type="component" value="Chromosome 01"/>
</dbReference>
<name>A0AAD1VLM5_PELCU</name>
<comment type="function">
    <text evidence="1">Required for the assembly of the ubiquinol-cytochrome c reductase complex (mitochondrial respiratory chain complex III or cytochrome b-c1 complex), mediating cytochrome b recruitment and probably stabilization within the complex. Thereby, plays an important role in ATP production by mitochondria. Cardiolipin-binding protein, it may also control the cardiolipin composition of mitochondria membranes and their morphology.</text>
</comment>
<evidence type="ECO:0000256" key="4">
    <source>
        <dbReference type="ARBA" id="ARBA00016475"/>
    </source>
</evidence>
<evidence type="ECO:0000256" key="10">
    <source>
        <dbReference type="ARBA" id="ARBA00023310"/>
    </source>
</evidence>
<evidence type="ECO:0000256" key="6">
    <source>
        <dbReference type="ARBA" id="ARBA00022792"/>
    </source>
</evidence>
<dbReference type="PANTHER" id="PTHR36465">
    <property type="entry name" value="UBIQUINOL-CYTOCHROME-C REDUCTASE COMPLEX ASSEMBLY FACTOR 3"/>
    <property type="match status" value="1"/>
</dbReference>
<proteinExistence type="inferred from homology"/>
<evidence type="ECO:0000256" key="3">
    <source>
        <dbReference type="ARBA" id="ARBA00006970"/>
    </source>
</evidence>
<gene>
    <name evidence="12" type="ORF">PECUL_23A057401</name>
</gene>
<evidence type="ECO:0000256" key="7">
    <source>
        <dbReference type="ARBA" id="ARBA00022989"/>
    </source>
</evidence>
<keyword evidence="6" id="KW-0999">Mitochondrion inner membrane</keyword>
<keyword evidence="5 11" id="KW-0812">Transmembrane</keyword>
<keyword evidence="10" id="KW-0066">ATP synthesis</keyword>
<evidence type="ECO:0000256" key="1">
    <source>
        <dbReference type="ARBA" id="ARBA00002879"/>
    </source>
</evidence>
<accession>A0AAD1VLM5</accession>
<keyword evidence="7 11" id="KW-1133">Transmembrane helix</keyword>
<protein>
    <recommendedName>
        <fullName evidence="4">Ubiquinol-cytochrome-c reductase complex assembly factor 3</fullName>
    </recommendedName>
</protein>
<reference evidence="12" key="1">
    <citation type="submission" date="2022-03" db="EMBL/GenBank/DDBJ databases">
        <authorList>
            <person name="Alioto T."/>
            <person name="Alioto T."/>
            <person name="Gomez Garrido J."/>
        </authorList>
    </citation>
    <scope>NUCLEOTIDE SEQUENCE</scope>
</reference>
<comment type="similarity">
    <text evidence="3">Belongs to the UQCC3 family.</text>
</comment>
<dbReference type="GO" id="GO:0006754">
    <property type="term" value="P:ATP biosynthetic process"/>
    <property type="evidence" value="ECO:0007669"/>
    <property type="project" value="UniProtKB-KW"/>
</dbReference>
<dbReference type="GO" id="GO:0005743">
    <property type="term" value="C:mitochondrial inner membrane"/>
    <property type="evidence" value="ECO:0007669"/>
    <property type="project" value="UniProtKB-SubCell"/>
</dbReference>
<dbReference type="AlphaFoldDB" id="A0AAD1VLM5"/>
<evidence type="ECO:0000313" key="13">
    <source>
        <dbReference type="Proteomes" id="UP001295444"/>
    </source>
</evidence>
<keyword evidence="8" id="KW-0496">Mitochondrion</keyword>
<evidence type="ECO:0000256" key="8">
    <source>
        <dbReference type="ARBA" id="ARBA00023128"/>
    </source>
</evidence>
<comment type="subcellular location">
    <subcellularLocation>
        <location evidence="2">Mitochondrion inner membrane</location>
        <topology evidence="2">Single-pass membrane protein</topology>
    </subcellularLocation>
</comment>
<evidence type="ECO:0000256" key="2">
    <source>
        <dbReference type="ARBA" id="ARBA00004434"/>
    </source>
</evidence>